<gene>
    <name evidence="1" type="ORF">MBAV_003138</name>
</gene>
<name>A0A0F3GRT5_9BACT</name>
<reference evidence="1 2" key="1">
    <citation type="submission" date="2015-02" db="EMBL/GenBank/DDBJ databases">
        <title>Single-cell genomics of uncultivated deep-branching MTB reveals a conserved set of magnetosome genes.</title>
        <authorList>
            <person name="Kolinko S."/>
            <person name="Richter M."/>
            <person name="Glockner F.O."/>
            <person name="Brachmann A."/>
            <person name="Schuler D."/>
        </authorList>
    </citation>
    <scope>NUCLEOTIDE SEQUENCE [LARGE SCALE GENOMIC DNA]</scope>
    <source>
        <strain evidence="1">TM-1</strain>
    </source>
</reference>
<comment type="caution">
    <text evidence="1">The sequence shown here is derived from an EMBL/GenBank/DDBJ whole genome shotgun (WGS) entry which is preliminary data.</text>
</comment>
<dbReference type="AlphaFoldDB" id="A0A0F3GRT5"/>
<accession>A0A0F3GRT5</accession>
<evidence type="ECO:0000313" key="1">
    <source>
        <dbReference type="EMBL" id="KJU84664.1"/>
    </source>
</evidence>
<organism evidence="1 2">
    <name type="scientific">Candidatus Magnetobacterium bavaricum</name>
    <dbReference type="NCBI Taxonomy" id="29290"/>
    <lineage>
        <taxon>Bacteria</taxon>
        <taxon>Pseudomonadati</taxon>
        <taxon>Nitrospirota</taxon>
        <taxon>Thermodesulfovibrionia</taxon>
        <taxon>Thermodesulfovibrionales</taxon>
        <taxon>Candidatus Magnetobacteriaceae</taxon>
        <taxon>Candidatus Magnetobacterium</taxon>
    </lineage>
</organism>
<proteinExistence type="predicted"/>
<protein>
    <submittedName>
        <fullName evidence="1">Uncharacterized protein</fullName>
    </submittedName>
</protein>
<evidence type="ECO:0000313" key="2">
    <source>
        <dbReference type="Proteomes" id="UP000033423"/>
    </source>
</evidence>
<sequence>MYLEQYQRTKNLNYLASLFKNKALDLLLLAFGGGKGPLAEMSRITKLLKEPRILHFDCYAEDRIEGEWALPLPNDKSDNDTIEELTEAWSTRLRETKSKSRAYSLILDDAKVIARLEWMNNKMAKTGERIVLISGDSALHKAATGYSIDLKHTFADRYIREPKVFMASPKFLITNRQTDANTDLIGWLDVFLASHNIDSNDYINSYKEIMNEDEDKLLQEFIGKTPDCIDNLKRDWKELVDLTAIEYSFNSNEEQFYKLLKTLKKEGLAKVKEMFDSMTSKVWLDFWKVATVTGLESTKALEAHNPSKQALPLRGVPALCLSVNKDRVDYLCSTLRYQEVIDKKTSFDDMLKEDPSGYSAFLIHALAFGAKGRWNVSSILSRYAIDIANDKVRRKKIPDGHEPITGNEACYLLARSTRYTIKTSNKLSEIKEYMKEAKKRKLEATGKEFDLRYESELIGIDMTYHLFRIFAEEKIPDTVPGLSECQNKIIKLLENPEVKKKKDIICVTIQKQLIVYLFYALLLRQEMDKEPSIEQETLDIALRWLPEFDSILDYDSKEYYTLTCFTHPIYLAAKRYYTPKEQISQKVPDSISRDKIKDYYVMPYDKAFYGFLPDIIQGHIKSPY</sequence>
<dbReference type="Proteomes" id="UP000033423">
    <property type="component" value="Unassembled WGS sequence"/>
</dbReference>
<dbReference type="EMBL" id="LACI01001341">
    <property type="protein sequence ID" value="KJU84664.1"/>
    <property type="molecule type" value="Genomic_DNA"/>
</dbReference>
<keyword evidence="2" id="KW-1185">Reference proteome</keyword>